<dbReference type="InterPro" id="IPR029044">
    <property type="entry name" value="Nucleotide-diphossugar_trans"/>
</dbReference>
<keyword evidence="1" id="KW-1133">Transmembrane helix</keyword>
<keyword evidence="3" id="KW-1185">Reference proteome</keyword>
<dbReference type="RefSeq" id="WP_123042230.1">
    <property type="nucleotide sequence ID" value="NZ_CP033433.1"/>
</dbReference>
<dbReference type="Proteomes" id="UP000269097">
    <property type="component" value="Chromosome"/>
</dbReference>
<dbReference type="EMBL" id="CP033433">
    <property type="protein sequence ID" value="AYQ74148.1"/>
    <property type="molecule type" value="Genomic_DNA"/>
</dbReference>
<dbReference type="KEGG" id="coh:EAV92_17205"/>
<organism evidence="2 3">
    <name type="scientific">Cohnella candidum</name>
    <dbReference type="NCBI Taxonomy" id="2674991"/>
    <lineage>
        <taxon>Bacteria</taxon>
        <taxon>Bacillati</taxon>
        <taxon>Bacillota</taxon>
        <taxon>Bacilli</taxon>
        <taxon>Bacillales</taxon>
        <taxon>Paenibacillaceae</taxon>
        <taxon>Cohnella</taxon>
    </lineage>
</organism>
<proteinExistence type="predicted"/>
<feature type="transmembrane region" description="Helical" evidence="1">
    <location>
        <begin position="6"/>
        <end position="23"/>
    </location>
</feature>
<dbReference type="SUPFAM" id="SSF53448">
    <property type="entry name" value="Nucleotide-diphospho-sugar transferases"/>
    <property type="match status" value="1"/>
</dbReference>
<evidence type="ECO:0000256" key="1">
    <source>
        <dbReference type="SAM" id="Phobius"/>
    </source>
</evidence>
<sequence length="140" mass="15915">MIPELMWIIGFYVAAAALAHGVFGREADSRKRHYVLVAGNHQLQIEGYVRALQSFSRRTGTDIGITVLLDDSTDDTGPIVEKFARGYDGIAWIRSRESGPDAKDRDSMMKQWEEQGMEKDPAQVVWVELDKREDLHRLPL</sequence>
<evidence type="ECO:0000313" key="2">
    <source>
        <dbReference type="EMBL" id="AYQ74148.1"/>
    </source>
</evidence>
<keyword evidence="1" id="KW-0812">Transmembrane</keyword>
<protein>
    <submittedName>
        <fullName evidence="2">Uncharacterized protein</fullName>
    </submittedName>
</protein>
<dbReference type="AlphaFoldDB" id="A0A3G3K115"/>
<reference evidence="2 3" key="1">
    <citation type="submission" date="2018-10" db="EMBL/GenBank/DDBJ databases">
        <title>Genome Sequence of Cohnella sp.</title>
        <authorList>
            <person name="Srinivasan S."/>
            <person name="Kim M.K."/>
        </authorList>
    </citation>
    <scope>NUCLEOTIDE SEQUENCE [LARGE SCALE GENOMIC DNA]</scope>
    <source>
        <strain evidence="2 3">18JY8-7</strain>
    </source>
</reference>
<evidence type="ECO:0000313" key="3">
    <source>
        <dbReference type="Proteomes" id="UP000269097"/>
    </source>
</evidence>
<gene>
    <name evidence="2" type="ORF">EAV92_17205</name>
</gene>
<name>A0A3G3K115_9BACL</name>
<keyword evidence="1" id="KW-0472">Membrane</keyword>
<accession>A0A3G3K115</accession>